<comment type="caution">
    <text evidence="2">The sequence shown here is derived from an EMBL/GenBank/DDBJ whole genome shotgun (WGS) entry which is preliminary data.</text>
</comment>
<dbReference type="SUPFAM" id="SSF53474">
    <property type="entry name" value="alpha/beta-Hydrolases"/>
    <property type="match status" value="1"/>
</dbReference>
<organism evidence="2 3">
    <name type="scientific">Stackebrandtia endophytica</name>
    <dbReference type="NCBI Taxonomy" id="1496996"/>
    <lineage>
        <taxon>Bacteria</taxon>
        <taxon>Bacillati</taxon>
        <taxon>Actinomycetota</taxon>
        <taxon>Actinomycetes</taxon>
        <taxon>Glycomycetales</taxon>
        <taxon>Glycomycetaceae</taxon>
        <taxon>Stackebrandtia</taxon>
    </lineage>
</organism>
<dbReference type="GO" id="GO:0004301">
    <property type="term" value="F:epoxide hydrolase activity"/>
    <property type="evidence" value="ECO:0007669"/>
    <property type="project" value="TreeGrafter"/>
</dbReference>
<gene>
    <name evidence="2" type="ORF">FB566_2612</name>
</gene>
<dbReference type="FunCoup" id="A0A543AWW0">
    <property type="interactions" value="78"/>
</dbReference>
<dbReference type="InterPro" id="IPR000073">
    <property type="entry name" value="AB_hydrolase_1"/>
</dbReference>
<dbReference type="PANTHER" id="PTHR42977:SF1">
    <property type="entry name" value="BLR6576 PROTEIN"/>
    <property type="match status" value="1"/>
</dbReference>
<protein>
    <submittedName>
        <fullName evidence="2">Pimeloyl-ACP methyl ester carboxylesterase</fullName>
    </submittedName>
</protein>
<dbReference type="OrthoDB" id="5431692at2"/>
<dbReference type="InterPro" id="IPR051340">
    <property type="entry name" value="Haloalkane_dehalogenase"/>
</dbReference>
<evidence type="ECO:0000313" key="2">
    <source>
        <dbReference type="EMBL" id="TQL77066.1"/>
    </source>
</evidence>
<keyword evidence="3" id="KW-1185">Reference proteome</keyword>
<reference evidence="2 3" key="1">
    <citation type="submission" date="2019-06" db="EMBL/GenBank/DDBJ databases">
        <title>Sequencing the genomes of 1000 actinobacteria strains.</title>
        <authorList>
            <person name="Klenk H.-P."/>
        </authorList>
    </citation>
    <scope>NUCLEOTIDE SEQUENCE [LARGE SCALE GENOMIC DNA]</scope>
    <source>
        <strain evidence="2 3">DSM 45928</strain>
    </source>
</reference>
<dbReference type="Gene3D" id="3.40.50.1820">
    <property type="entry name" value="alpha/beta hydrolase"/>
    <property type="match status" value="1"/>
</dbReference>
<feature type="domain" description="AB hydrolase-1" evidence="1">
    <location>
        <begin position="26"/>
        <end position="266"/>
    </location>
</feature>
<dbReference type="EMBL" id="VFOW01000001">
    <property type="protein sequence ID" value="TQL77066.1"/>
    <property type="molecule type" value="Genomic_DNA"/>
</dbReference>
<dbReference type="RefSeq" id="WP_142039391.1">
    <property type="nucleotide sequence ID" value="NZ_JBHTGS010000001.1"/>
</dbReference>
<dbReference type="PANTHER" id="PTHR42977">
    <property type="entry name" value="HYDROLASE-RELATED"/>
    <property type="match status" value="1"/>
</dbReference>
<accession>A0A543AWW0</accession>
<dbReference type="Proteomes" id="UP000317043">
    <property type="component" value="Unassembled WGS sequence"/>
</dbReference>
<sequence length="286" mass="31655">MTIRHHTVNIDGLDIFYREAGDPANPTLVLLHGFPTSSSTYKALMAELSDGFHLIAPDFPGFGHSSAPPVEEWKYTFDNIAAVTGKLLDLIGVRKYAVYIHDYGAPVAFRLALADPKRITGIITQSGNAYEDGLTAFWGAAERFWADPDEANSGPIRDMVTFDAVEWQYRHGVPDPSLVDPDAIVADHAQLSRPGNADIQLALFLDYATNVAAYPAWQQYLRVHQPPVLAVWGRHDEIFGPDGARAFARDVPDAEIQLLDAGHFALQTRLDQIAALCRRFLERLSD</sequence>
<dbReference type="InParanoid" id="A0A543AWW0"/>
<dbReference type="AlphaFoldDB" id="A0A543AWW0"/>
<dbReference type="PRINTS" id="PR00111">
    <property type="entry name" value="ABHYDROLASE"/>
</dbReference>
<evidence type="ECO:0000313" key="3">
    <source>
        <dbReference type="Proteomes" id="UP000317043"/>
    </source>
</evidence>
<dbReference type="InterPro" id="IPR029058">
    <property type="entry name" value="AB_hydrolase_fold"/>
</dbReference>
<name>A0A543AWW0_9ACTN</name>
<proteinExistence type="predicted"/>
<evidence type="ECO:0000259" key="1">
    <source>
        <dbReference type="Pfam" id="PF00561"/>
    </source>
</evidence>
<dbReference type="Pfam" id="PF00561">
    <property type="entry name" value="Abhydrolase_1"/>
    <property type="match status" value="1"/>
</dbReference>